<dbReference type="EMBL" id="MU001513">
    <property type="protein sequence ID" value="KAF2438144.1"/>
    <property type="molecule type" value="Genomic_DNA"/>
</dbReference>
<keyword evidence="3" id="KW-1185">Reference proteome</keyword>
<name>A0A9P4P4E0_9PLEO</name>
<evidence type="ECO:0000313" key="3">
    <source>
        <dbReference type="Proteomes" id="UP000799764"/>
    </source>
</evidence>
<comment type="caution">
    <text evidence="2">The sequence shown here is derived from an EMBL/GenBank/DDBJ whole genome shotgun (WGS) entry which is preliminary data.</text>
</comment>
<protein>
    <submittedName>
        <fullName evidence="2">Uncharacterized protein</fullName>
    </submittedName>
</protein>
<proteinExistence type="predicted"/>
<keyword evidence="1" id="KW-0812">Transmembrane</keyword>
<evidence type="ECO:0000313" key="2">
    <source>
        <dbReference type="EMBL" id="KAF2438144.1"/>
    </source>
</evidence>
<accession>A0A9P4P4E0</accession>
<feature type="transmembrane region" description="Helical" evidence="1">
    <location>
        <begin position="45"/>
        <end position="65"/>
    </location>
</feature>
<gene>
    <name evidence="2" type="ORF">P171DRAFT_437218</name>
</gene>
<keyword evidence="1" id="KW-1133">Transmembrane helix</keyword>
<evidence type="ECO:0000256" key="1">
    <source>
        <dbReference type="SAM" id="Phobius"/>
    </source>
</evidence>
<organism evidence="2 3">
    <name type="scientific">Karstenula rhodostoma CBS 690.94</name>
    <dbReference type="NCBI Taxonomy" id="1392251"/>
    <lineage>
        <taxon>Eukaryota</taxon>
        <taxon>Fungi</taxon>
        <taxon>Dikarya</taxon>
        <taxon>Ascomycota</taxon>
        <taxon>Pezizomycotina</taxon>
        <taxon>Dothideomycetes</taxon>
        <taxon>Pleosporomycetidae</taxon>
        <taxon>Pleosporales</taxon>
        <taxon>Massarineae</taxon>
        <taxon>Didymosphaeriaceae</taxon>
        <taxon>Karstenula</taxon>
    </lineage>
</organism>
<reference evidence="2" key="1">
    <citation type="journal article" date="2020" name="Stud. Mycol.">
        <title>101 Dothideomycetes genomes: a test case for predicting lifestyles and emergence of pathogens.</title>
        <authorList>
            <person name="Haridas S."/>
            <person name="Albert R."/>
            <person name="Binder M."/>
            <person name="Bloem J."/>
            <person name="Labutti K."/>
            <person name="Salamov A."/>
            <person name="Andreopoulos B."/>
            <person name="Baker S."/>
            <person name="Barry K."/>
            <person name="Bills G."/>
            <person name="Bluhm B."/>
            <person name="Cannon C."/>
            <person name="Castanera R."/>
            <person name="Culley D."/>
            <person name="Daum C."/>
            <person name="Ezra D."/>
            <person name="Gonzalez J."/>
            <person name="Henrissat B."/>
            <person name="Kuo A."/>
            <person name="Liang C."/>
            <person name="Lipzen A."/>
            <person name="Lutzoni F."/>
            <person name="Magnuson J."/>
            <person name="Mondo S."/>
            <person name="Nolan M."/>
            <person name="Ohm R."/>
            <person name="Pangilinan J."/>
            <person name="Park H.-J."/>
            <person name="Ramirez L."/>
            <person name="Alfaro M."/>
            <person name="Sun H."/>
            <person name="Tritt A."/>
            <person name="Yoshinaga Y."/>
            <person name="Zwiers L.-H."/>
            <person name="Turgeon B."/>
            <person name="Goodwin S."/>
            <person name="Spatafora J."/>
            <person name="Crous P."/>
            <person name="Grigoriev I."/>
        </authorList>
    </citation>
    <scope>NUCLEOTIDE SEQUENCE</scope>
    <source>
        <strain evidence="2">CBS 690.94</strain>
    </source>
</reference>
<keyword evidence="1" id="KW-0472">Membrane</keyword>
<dbReference type="Proteomes" id="UP000799764">
    <property type="component" value="Unassembled WGS sequence"/>
</dbReference>
<dbReference type="OrthoDB" id="4829316at2759"/>
<sequence length="75" mass="8371">MPSATQKLTMFRTASRYLTEPHPFARNPVTMKSHAVNYSIYPKRVARAGALFVPGALIILGWPFAAEMYGRKVGM</sequence>
<dbReference type="AlphaFoldDB" id="A0A9P4P4E0"/>